<dbReference type="Proteomes" id="UP000315295">
    <property type="component" value="Unassembled WGS sequence"/>
</dbReference>
<dbReference type="InterPro" id="IPR052035">
    <property type="entry name" value="ZnF_BED_domain_contain"/>
</dbReference>
<keyword evidence="6" id="KW-0805">Transcription regulation</keyword>
<evidence type="ECO:0000259" key="12">
    <source>
        <dbReference type="PROSITE" id="PS50808"/>
    </source>
</evidence>
<dbReference type="Pfam" id="PF02892">
    <property type="entry name" value="zf-BED"/>
    <property type="match status" value="1"/>
</dbReference>
<dbReference type="PANTHER" id="PTHR46481">
    <property type="entry name" value="ZINC FINGER BED DOMAIN-CONTAINING PROTEIN 4"/>
    <property type="match status" value="1"/>
</dbReference>
<name>A0A540MZM5_MALBA</name>
<feature type="compositionally biased region" description="Polar residues" evidence="11">
    <location>
        <begin position="7"/>
        <end position="23"/>
    </location>
</feature>
<dbReference type="Pfam" id="PF14372">
    <property type="entry name" value="hAT-like_RNase-H"/>
    <property type="match status" value="1"/>
</dbReference>
<protein>
    <recommendedName>
        <fullName evidence="12">BED-type domain-containing protein</fullName>
    </recommendedName>
</protein>
<keyword evidence="4 10" id="KW-0863">Zinc-finger</keyword>
<evidence type="ECO:0000256" key="9">
    <source>
        <dbReference type="ARBA" id="ARBA00023242"/>
    </source>
</evidence>
<dbReference type="GO" id="GO:0008270">
    <property type="term" value="F:zinc ion binding"/>
    <property type="evidence" value="ECO:0007669"/>
    <property type="project" value="UniProtKB-KW"/>
</dbReference>
<keyword evidence="5" id="KW-0862">Zinc</keyword>
<evidence type="ECO:0000256" key="11">
    <source>
        <dbReference type="SAM" id="MobiDB-lite"/>
    </source>
</evidence>
<keyword evidence="14" id="KW-1185">Reference proteome</keyword>
<dbReference type="InterPro" id="IPR012337">
    <property type="entry name" value="RNaseH-like_sf"/>
</dbReference>
<sequence length="686" mass="78771">MEEDYSNSDTNSAESPRTDQAGSLPTVWDHFTKLENDGLTEPRYECNYCGGEYSFGTLKPEESILWNHLATECENNLNGLDHEGKEDPGLETSCFVDDSLESRISLAKYIRGLTKMTIGTGLPLSNLDMKEFQDFVKELYPYFNVPSPITIARDAYRLYSHQKKQLKGMLIESPQRRVCLTTQTWTSVKEINYMALKVHFIDSNWELHKKMLNFRVVPDVNEETVGEIIAECLVEWGIERVLTVSVDNVSANDAAINFMKMKLKNLAGNLLDGEFLHMPCYTRIVNSIVNESLRDMHESIDSIRNAVRYVKIFPKGLSKFSAFIEQEEIECEGLMVSDNHTGWNTTYLMLRDTLKFQRAFEKLQEDDEDYASYFLEDWISRVKLKGPPTVDDWENVRVFVILLKIFYDATLKFSASCVTSNVYFDTMCSIQSKLTTLSRNQDSVLGKMAASIKRKYDKYWGSLDSNKLLIVSVVLDPRFKLDYVSFCFSEIYDDSMVEEMVKGIKELLFRLYEVYSASDCTPGFPEASNDDDQCHGEWINKFQEFKEKKGLLPRNEVDKYLLDPCEDPANDKFDMLHWWKVHSTRYRVLSGIARDVFAIPLSTMASSESAFSTGTGGCALNKHWSSYTPKFVQALMCSKDWLRTLPSSPVLVDDDETLIRDTQFYKELESEFFGPPPTTQQMDVDG</sequence>
<evidence type="ECO:0000256" key="1">
    <source>
        <dbReference type="ARBA" id="ARBA00004123"/>
    </source>
</evidence>
<dbReference type="GO" id="GO:0003677">
    <property type="term" value="F:DNA binding"/>
    <property type="evidence" value="ECO:0007669"/>
    <property type="project" value="UniProtKB-KW"/>
</dbReference>
<dbReference type="InterPro" id="IPR008906">
    <property type="entry name" value="HATC_C_dom"/>
</dbReference>
<evidence type="ECO:0000256" key="3">
    <source>
        <dbReference type="ARBA" id="ARBA00022723"/>
    </source>
</evidence>
<dbReference type="EMBL" id="VIEB01000142">
    <property type="protein sequence ID" value="TQE04257.1"/>
    <property type="molecule type" value="Genomic_DNA"/>
</dbReference>
<comment type="caution">
    <text evidence="13">The sequence shown here is derived from an EMBL/GenBank/DDBJ whole genome shotgun (WGS) entry which is preliminary data.</text>
</comment>
<feature type="region of interest" description="Disordered" evidence="11">
    <location>
        <begin position="1"/>
        <end position="24"/>
    </location>
</feature>
<reference evidence="13 14" key="1">
    <citation type="journal article" date="2019" name="G3 (Bethesda)">
        <title>Sequencing of a Wild Apple (Malus baccata) Genome Unravels the Differences Between Cultivated and Wild Apple Species Regarding Disease Resistance and Cold Tolerance.</title>
        <authorList>
            <person name="Chen X."/>
        </authorList>
    </citation>
    <scope>NUCLEOTIDE SEQUENCE [LARGE SCALE GENOMIC DNA]</scope>
    <source>
        <strain evidence="14">cv. Shandingzi</strain>
        <tissue evidence="13">Leaves</tissue>
    </source>
</reference>
<evidence type="ECO:0000313" key="13">
    <source>
        <dbReference type="EMBL" id="TQE04257.1"/>
    </source>
</evidence>
<evidence type="ECO:0000256" key="6">
    <source>
        <dbReference type="ARBA" id="ARBA00023015"/>
    </source>
</evidence>
<dbReference type="InterPro" id="IPR025525">
    <property type="entry name" value="hAT-like_transposase_RNase-H"/>
</dbReference>
<feature type="domain" description="BED-type" evidence="12">
    <location>
        <begin position="22"/>
        <end position="80"/>
    </location>
</feature>
<proteinExistence type="predicted"/>
<evidence type="ECO:0000256" key="10">
    <source>
        <dbReference type="PROSITE-ProRule" id="PRU00027"/>
    </source>
</evidence>
<evidence type="ECO:0000256" key="5">
    <source>
        <dbReference type="ARBA" id="ARBA00022833"/>
    </source>
</evidence>
<evidence type="ECO:0000256" key="4">
    <source>
        <dbReference type="ARBA" id="ARBA00022771"/>
    </source>
</evidence>
<dbReference type="SUPFAM" id="SSF53098">
    <property type="entry name" value="Ribonuclease H-like"/>
    <property type="match status" value="1"/>
</dbReference>
<gene>
    <name evidence="13" type="ORF">C1H46_010042</name>
</gene>
<dbReference type="AlphaFoldDB" id="A0A540MZM5"/>
<keyword evidence="3" id="KW-0479">Metal-binding</keyword>
<keyword evidence="7" id="KW-0238">DNA-binding</keyword>
<evidence type="ECO:0000256" key="8">
    <source>
        <dbReference type="ARBA" id="ARBA00023163"/>
    </source>
</evidence>
<dbReference type="GO" id="GO:0005634">
    <property type="term" value="C:nucleus"/>
    <property type="evidence" value="ECO:0007669"/>
    <property type="project" value="UniProtKB-SubCell"/>
</dbReference>
<comment type="subunit">
    <text evidence="2">Homodimer.</text>
</comment>
<dbReference type="PROSITE" id="PS50808">
    <property type="entry name" value="ZF_BED"/>
    <property type="match status" value="1"/>
</dbReference>
<dbReference type="InterPro" id="IPR003656">
    <property type="entry name" value="Znf_BED"/>
</dbReference>
<comment type="subcellular location">
    <subcellularLocation>
        <location evidence="1">Nucleus</location>
    </subcellularLocation>
</comment>
<keyword evidence="8" id="KW-0804">Transcription</keyword>
<accession>A0A540MZM5</accession>
<keyword evidence="9" id="KW-0539">Nucleus</keyword>
<evidence type="ECO:0000313" key="14">
    <source>
        <dbReference type="Proteomes" id="UP000315295"/>
    </source>
</evidence>
<evidence type="ECO:0000256" key="2">
    <source>
        <dbReference type="ARBA" id="ARBA00011738"/>
    </source>
</evidence>
<dbReference type="GO" id="GO:0046983">
    <property type="term" value="F:protein dimerization activity"/>
    <property type="evidence" value="ECO:0007669"/>
    <property type="project" value="InterPro"/>
</dbReference>
<dbReference type="Pfam" id="PF05699">
    <property type="entry name" value="Dimer_Tnp_hAT"/>
    <property type="match status" value="1"/>
</dbReference>
<organism evidence="13 14">
    <name type="scientific">Malus baccata</name>
    <name type="common">Siberian crab apple</name>
    <name type="synonym">Pyrus baccata</name>
    <dbReference type="NCBI Taxonomy" id="106549"/>
    <lineage>
        <taxon>Eukaryota</taxon>
        <taxon>Viridiplantae</taxon>
        <taxon>Streptophyta</taxon>
        <taxon>Embryophyta</taxon>
        <taxon>Tracheophyta</taxon>
        <taxon>Spermatophyta</taxon>
        <taxon>Magnoliopsida</taxon>
        <taxon>eudicotyledons</taxon>
        <taxon>Gunneridae</taxon>
        <taxon>Pentapetalae</taxon>
        <taxon>rosids</taxon>
        <taxon>fabids</taxon>
        <taxon>Rosales</taxon>
        <taxon>Rosaceae</taxon>
        <taxon>Amygdaloideae</taxon>
        <taxon>Maleae</taxon>
        <taxon>Malus</taxon>
    </lineage>
</organism>
<dbReference type="PANTHER" id="PTHR46481:SF2">
    <property type="entry name" value="BED-TYPE DOMAIN-CONTAINING PROTEIN"/>
    <property type="match status" value="1"/>
</dbReference>
<evidence type="ECO:0000256" key="7">
    <source>
        <dbReference type="ARBA" id="ARBA00023125"/>
    </source>
</evidence>